<evidence type="ECO:0000256" key="1">
    <source>
        <dbReference type="ARBA" id="ARBA00001166"/>
    </source>
</evidence>
<dbReference type="PANTHER" id="PTHR21600">
    <property type="entry name" value="MITOCHONDRIAL RNA PSEUDOURIDINE SYNTHASE"/>
    <property type="match status" value="1"/>
</dbReference>
<evidence type="ECO:0000313" key="9">
    <source>
        <dbReference type="EMBL" id="EDV22230.1"/>
    </source>
</evidence>
<proteinExistence type="inferred from homology"/>
<dbReference type="SUPFAM" id="SSF55120">
    <property type="entry name" value="Pseudouridine synthase"/>
    <property type="match status" value="1"/>
</dbReference>
<evidence type="ECO:0000256" key="7">
    <source>
        <dbReference type="ARBA" id="ARBA00041563"/>
    </source>
</evidence>
<dbReference type="InterPro" id="IPR020103">
    <property type="entry name" value="PsdUridine_synth_cat_dom_sf"/>
</dbReference>
<comment type="similarity">
    <text evidence="3">Belongs to the pseudouridine synthase RluA family.</text>
</comment>
<protein>
    <recommendedName>
        <fullName evidence="6">Pseudouridylate synthase RPUSD4, mitochondrial</fullName>
    </recommendedName>
    <alternativeName>
        <fullName evidence="7">RNA pseudouridylate synthase domain-containing protein 4</fullName>
    </alternativeName>
</protein>
<dbReference type="OMA" id="ANIRVFW"/>
<dbReference type="GO" id="GO:0001522">
    <property type="term" value="P:pseudouridine synthesis"/>
    <property type="evidence" value="ECO:0007669"/>
    <property type="project" value="InterPro"/>
</dbReference>
<dbReference type="Gene3D" id="3.30.2350.10">
    <property type="entry name" value="Pseudouridine synthase"/>
    <property type="match status" value="2"/>
</dbReference>
<evidence type="ECO:0000256" key="2">
    <source>
        <dbReference type="ARBA" id="ARBA00001896"/>
    </source>
</evidence>
<evidence type="ECO:0000256" key="4">
    <source>
        <dbReference type="ARBA" id="ARBA00023235"/>
    </source>
</evidence>
<dbReference type="InterPro" id="IPR050188">
    <property type="entry name" value="RluA_PseudoU_synthase"/>
</dbReference>
<dbReference type="PANTHER" id="PTHR21600:SF83">
    <property type="entry name" value="PSEUDOURIDYLATE SYNTHASE RPUSD4, MITOCHONDRIAL"/>
    <property type="match status" value="1"/>
</dbReference>
<dbReference type="OrthoDB" id="418349at2759"/>
<dbReference type="eggNOG" id="KOG1919">
    <property type="taxonomic scope" value="Eukaryota"/>
</dbReference>
<dbReference type="STRING" id="10228.B3S5A5"/>
<dbReference type="InterPro" id="IPR006145">
    <property type="entry name" value="PsdUridine_synth_RsuA/RluA"/>
</dbReference>
<evidence type="ECO:0000256" key="6">
    <source>
        <dbReference type="ARBA" id="ARBA00039953"/>
    </source>
</evidence>
<evidence type="ECO:0000256" key="3">
    <source>
        <dbReference type="ARBA" id="ARBA00010876"/>
    </source>
</evidence>
<dbReference type="GeneID" id="6756598"/>
<dbReference type="FunCoup" id="B3S5A5">
    <property type="interactions" value="797"/>
</dbReference>
<dbReference type="RefSeq" id="XP_002115385.1">
    <property type="nucleotide sequence ID" value="XM_002115349.1"/>
</dbReference>
<sequence length="267" mass="29515">MANIRVFWAQFYRTLSSASRVPVVTADTLLVNSYNVIAINKPYGIASHDNPGIGYNCHSIYRELNLDDDSQPVYLSHVLDRNCTGILIGSKAITVGIPKAIKGTIDIPIVEDKTLKRVKLKMQDEGASKQEIAYKYGGRVRLASTNYKVLSKSEIGCALIEFETKTYYKKQIRVHAADALGCPVLGDHQYSSKKIGHNQVVSPKIGQALNLIGGNTNTLKMHLHLRKVTISKWPASGKVINLAIVASPSYEFMQTLEMLQLKSPKIS</sequence>
<evidence type="ECO:0000256" key="5">
    <source>
        <dbReference type="ARBA" id="ARBA00036943"/>
    </source>
</evidence>
<dbReference type="HOGENOM" id="CLU_016902_2_1_1"/>
<evidence type="ECO:0000259" key="8">
    <source>
        <dbReference type="Pfam" id="PF00849"/>
    </source>
</evidence>
<dbReference type="GO" id="GO:0009982">
    <property type="term" value="F:pseudouridine synthase activity"/>
    <property type="evidence" value="ECO:0007669"/>
    <property type="project" value="InterPro"/>
</dbReference>
<keyword evidence="10" id="KW-1185">Reference proteome</keyword>
<comment type="catalytic activity">
    <reaction evidence="5">
        <text>a uridine in tRNA = a pseudouridine in tRNA</text>
        <dbReference type="Rhea" id="RHEA:54572"/>
        <dbReference type="Rhea" id="RHEA-COMP:13339"/>
        <dbReference type="Rhea" id="RHEA-COMP:13934"/>
        <dbReference type="ChEBI" id="CHEBI:65314"/>
        <dbReference type="ChEBI" id="CHEBI:65315"/>
    </reaction>
</comment>
<dbReference type="CTD" id="6756598"/>
<evidence type="ECO:0000313" key="10">
    <source>
        <dbReference type="Proteomes" id="UP000009022"/>
    </source>
</evidence>
<reference evidence="9 10" key="1">
    <citation type="journal article" date="2008" name="Nature">
        <title>The Trichoplax genome and the nature of placozoans.</title>
        <authorList>
            <person name="Srivastava M."/>
            <person name="Begovic E."/>
            <person name="Chapman J."/>
            <person name="Putnam N.H."/>
            <person name="Hellsten U."/>
            <person name="Kawashima T."/>
            <person name="Kuo A."/>
            <person name="Mitros T."/>
            <person name="Salamov A."/>
            <person name="Carpenter M.L."/>
            <person name="Signorovitch A.Y."/>
            <person name="Moreno M.A."/>
            <person name="Kamm K."/>
            <person name="Grimwood J."/>
            <person name="Schmutz J."/>
            <person name="Shapiro H."/>
            <person name="Grigoriev I.V."/>
            <person name="Buss L.W."/>
            <person name="Schierwater B."/>
            <person name="Dellaporta S.L."/>
            <person name="Rokhsar D.S."/>
        </authorList>
    </citation>
    <scope>NUCLEOTIDE SEQUENCE [LARGE SCALE GENOMIC DNA]</scope>
    <source>
        <strain evidence="9 10">Grell-BS-1999</strain>
    </source>
</reference>
<dbReference type="Pfam" id="PF00849">
    <property type="entry name" value="PseudoU_synth_2"/>
    <property type="match status" value="1"/>
</dbReference>
<dbReference type="GO" id="GO:0003723">
    <property type="term" value="F:RNA binding"/>
    <property type="evidence" value="ECO:0007669"/>
    <property type="project" value="InterPro"/>
</dbReference>
<dbReference type="PhylomeDB" id="B3S5A5"/>
<name>B3S5A5_TRIAD</name>
<dbReference type="EMBL" id="DS985250">
    <property type="protein sequence ID" value="EDV22230.1"/>
    <property type="molecule type" value="Genomic_DNA"/>
</dbReference>
<feature type="domain" description="Pseudouridine synthase RsuA/RluA-like" evidence="8">
    <location>
        <begin position="35"/>
        <end position="177"/>
    </location>
</feature>
<dbReference type="AlphaFoldDB" id="B3S5A5"/>
<organism evidence="9 10">
    <name type="scientific">Trichoplax adhaerens</name>
    <name type="common">Trichoplax reptans</name>
    <dbReference type="NCBI Taxonomy" id="10228"/>
    <lineage>
        <taxon>Eukaryota</taxon>
        <taxon>Metazoa</taxon>
        <taxon>Placozoa</taxon>
        <taxon>Uniplacotomia</taxon>
        <taxon>Trichoplacea</taxon>
        <taxon>Trichoplacidae</taxon>
        <taxon>Trichoplax</taxon>
    </lineage>
</organism>
<dbReference type="KEGG" id="tad:TRIADDRAFT_64176"/>
<keyword evidence="4" id="KW-0413">Isomerase</keyword>
<dbReference type="Proteomes" id="UP000009022">
    <property type="component" value="Unassembled WGS sequence"/>
</dbReference>
<comment type="catalytic activity">
    <reaction evidence="1">
        <text>a uridine in mRNA = a pseudouridine in mRNA</text>
        <dbReference type="Rhea" id="RHEA:56644"/>
        <dbReference type="Rhea" id="RHEA-COMP:14658"/>
        <dbReference type="Rhea" id="RHEA-COMP:14659"/>
        <dbReference type="ChEBI" id="CHEBI:65314"/>
        <dbReference type="ChEBI" id="CHEBI:65315"/>
    </reaction>
</comment>
<accession>B3S5A5</accession>
<dbReference type="InParanoid" id="B3S5A5"/>
<gene>
    <name evidence="9" type="ORF">TRIADDRAFT_64176</name>
</gene>
<comment type="catalytic activity">
    <reaction evidence="2">
        <text>uridine in 5S rRNA = pseudouridine in 5S rRNA</text>
        <dbReference type="Rhea" id="RHEA:47036"/>
        <dbReference type="Rhea" id="RHEA-COMP:11730"/>
        <dbReference type="Rhea" id="RHEA-COMP:11731"/>
        <dbReference type="ChEBI" id="CHEBI:65314"/>
        <dbReference type="ChEBI" id="CHEBI:65315"/>
    </reaction>
</comment>
<dbReference type="CDD" id="cd02869">
    <property type="entry name" value="PseudoU_synth_RluA_like"/>
    <property type="match status" value="1"/>
</dbReference>